<dbReference type="NCBIfam" id="NF009466">
    <property type="entry name" value="PRK12826.1-2"/>
    <property type="match status" value="1"/>
</dbReference>
<dbReference type="PRINTS" id="PR00080">
    <property type="entry name" value="SDRFAMILY"/>
</dbReference>
<dbReference type="PANTHER" id="PTHR42760:SF133">
    <property type="entry name" value="3-OXOACYL-[ACYL-CARRIER-PROTEIN] REDUCTASE"/>
    <property type="match status" value="1"/>
</dbReference>
<dbReference type="FunFam" id="3.40.50.720:FF:000084">
    <property type="entry name" value="Short-chain dehydrogenase reductase"/>
    <property type="match status" value="1"/>
</dbReference>
<evidence type="ECO:0000256" key="2">
    <source>
        <dbReference type="ARBA" id="ARBA00023002"/>
    </source>
</evidence>
<dbReference type="CDD" id="cd05233">
    <property type="entry name" value="SDR_c"/>
    <property type="match status" value="1"/>
</dbReference>
<keyword evidence="6" id="KW-1185">Reference proteome</keyword>
<dbReference type="OrthoDB" id="9803333at2"/>
<dbReference type="AlphaFoldDB" id="A0A1V4HGZ4"/>
<sequence length="269" mass="28834">MNIDLSGKVAVVTGAGRGIGREIALTLAQEGVITVITDIQEDLLAAVGSEFALNGYPGSQYLCDVRSAAQIQQVIDQIVEKYGRIDILVNNAGIAGGAPIDVLAEEVWDLNFDINLKGTFLMCKAVAPVMKRQKSGRIINAASFAAIVPSYGSAAYASSKAGVEQFTRVLAGELGPWNIAVNCYAPGMIPTDMNHFADLQEPQQQRLLDTLTFRHWGKKDDVAHLICFLASDFAGYITGTMIDISGGKLATQIPRIAYEKAASEGAYEF</sequence>
<dbReference type="InterPro" id="IPR002347">
    <property type="entry name" value="SDR_fam"/>
</dbReference>
<dbReference type="PANTHER" id="PTHR42760">
    <property type="entry name" value="SHORT-CHAIN DEHYDROGENASES/REDUCTASES FAMILY MEMBER"/>
    <property type="match status" value="1"/>
</dbReference>
<comment type="similarity">
    <text evidence="1 3">Belongs to the short-chain dehydrogenases/reductases (SDR) family.</text>
</comment>
<dbReference type="InterPro" id="IPR036291">
    <property type="entry name" value="NAD(P)-bd_dom_sf"/>
</dbReference>
<evidence type="ECO:0000313" key="5">
    <source>
        <dbReference type="EMBL" id="OPH54797.1"/>
    </source>
</evidence>
<dbReference type="Pfam" id="PF00106">
    <property type="entry name" value="adh_short"/>
    <property type="match status" value="1"/>
</dbReference>
<gene>
    <name evidence="5" type="ORF">BC351_30590</name>
</gene>
<keyword evidence="2" id="KW-0560">Oxidoreductase</keyword>
<dbReference type="Proteomes" id="UP000190626">
    <property type="component" value="Unassembled WGS sequence"/>
</dbReference>
<evidence type="ECO:0000259" key="4">
    <source>
        <dbReference type="SMART" id="SM00822"/>
    </source>
</evidence>
<dbReference type="GO" id="GO:0008206">
    <property type="term" value="P:bile acid metabolic process"/>
    <property type="evidence" value="ECO:0007669"/>
    <property type="project" value="UniProtKB-ARBA"/>
</dbReference>
<dbReference type="STRING" id="1469647.BC351_30590"/>
<protein>
    <submittedName>
        <fullName evidence="5">Short-chain dehydrogenase</fullName>
    </submittedName>
</protein>
<dbReference type="GO" id="GO:0016616">
    <property type="term" value="F:oxidoreductase activity, acting on the CH-OH group of donors, NAD or NADP as acceptor"/>
    <property type="evidence" value="ECO:0007669"/>
    <property type="project" value="TreeGrafter"/>
</dbReference>
<comment type="caution">
    <text evidence="5">The sequence shown here is derived from an EMBL/GenBank/DDBJ whole genome shotgun (WGS) entry which is preliminary data.</text>
</comment>
<dbReference type="RefSeq" id="WP_079414796.1">
    <property type="nucleotide sequence ID" value="NZ_MBTG01000020.1"/>
</dbReference>
<dbReference type="Gene3D" id="3.40.50.720">
    <property type="entry name" value="NAD(P)-binding Rossmann-like Domain"/>
    <property type="match status" value="1"/>
</dbReference>
<proteinExistence type="inferred from homology"/>
<name>A0A1V4HGZ4_9BACL</name>
<feature type="domain" description="Ketoreductase" evidence="4">
    <location>
        <begin position="8"/>
        <end position="187"/>
    </location>
</feature>
<accession>A0A1V4HGZ4</accession>
<dbReference type="InterPro" id="IPR020904">
    <property type="entry name" value="Sc_DH/Rdtase_CS"/>
</dbReference>
<dbReference type="PROSITE" id="PS00061">
    <property type="entry name" value="ADH_SHORT"/>
    <property type="match status" value="1"/>
</dbReference>
<dbReference type="PRINTS" id="PR00081">
    <property type="entry name" value="GDHRDH"/>
</dbReference>
<evidence type="ECO:0000256" key="3">
    <source>
        <dbReference type="RuleBase" id="RU000363"/>
    </source>
</evidence>
<evidence type="ECO:0000313" key="6">
    <source>
        <dbReference type="Proteomes" id="UP000190626"/>
    </source>
</evidence>
<dbReference type="SMART" id="SM00822">
    <property type="entry name" value="PKS_KR"/>
    <property type="match status" value="1"/>
</dbReference>
<dbReference type="EMBL" id="MBTG01000020">
    <property type="protein sequence ID" value="OPH54797.1"/>
    <property type="molecule type" value="Genomic_DNA"/>
</dbReference>
<evidence type="ECO:0000256" key="1">
    <source>
        <dbReference type="ARBA" id="ARBA00006484"/>
    </source>
</evidence>
<dbReference type="SUPFAM" id="SSF51735">
    <property type="entry name" value="NAD(P)-binding Rossmann-fold domains"/>
    <property type="match status" value="1"/>
</dbReference>
<organism evidence="5 6">
    <name type="scientific">Paenibacillus ferrarius</name>
    <dbReference type="NCBI Taxonomy" id="1469647"/>
    <lineage>
        <taxon>Bacteria</taxon>
        <taxon>Bacillati</taxon>
        <taxon>Bacillota</taxon>
        <taxon>Bacilli</taxon>
        <taxon>Bacillales</taxon>
        <taxon>Paenibacillaceae</taxon>
        <taxon>Paenibacillus</taxon>
    </lineage>
</organism>
<dbReference type="InterPro" id="IPR057326">
    <property type="entry name" value="KR_dom"/>
</dbReference>
<reference evidence="6" key="1">
    <citation type="submission" date="2016-07" db="EMBL/GenBank/DDBJ databases">
        <authorList>
            <person name="Florea S."/>
            <person name="Webb J.S."/>
            <person name="Jaromczyk J."/>
            <person name="Schardl C.L."/>
        </authorList>
    </citation>
    <scope>NUCLEOTIDE SEQUENCE [LARGE SCALE GENOMIC DNA]</scope>
    <source>
        <strain evidence="6">CY1</strain>
    </source>
</reference>